<proteinExistence type="predicted"/>
<dbReference type="EMBL" id="GEDG01038908">
    <property type="protein sequence ID" value="JAP07365.1"/>
    <property type="molecule type" value="Transcribed_RNA"/>
</dbReference>
<protein>
    <submittedName>
        <fullName evidence="1">Putative ovule protein</fullName>
    </submittedName>
</protein>
<reference evidence="1" key="1">
    <citation type="submission" date="2015-12" db="EMBL/GenBank/DDBJ databases">
        <title>Gene expression during late stages of embryo sac development: a critical building block for successful pollen-pistil interactions.</title>
        <authorList>
            <person name="Liu Y."/>
            <person name="Joly V."/>
            <person name="Sabar M."/>
            <person name="Matton D.P."/>
        </authorList>
    </citation>
    <scope>NUCLEOTIDE SEQUENCE</scope>
</reference>
<sequence>FGYQTDLPRKHFNIPPFAINFVSTCCSSNCPKKYLISGNIYHLLNKLHHQLRSTNGGVFLIAHYTLFQFHEYSRTHVSV</sequence>
<dbReference type="AlphaFoldDB" id="A0A0V0GGN9"/>
<feature type="non-terminal residue" evidence="1">
    <location>
        <position position="1"/>
    </location>
</feature>
<name>A0A0V0GGN9_SOLCH</name>
<evidence type="ECO:0000313" key="1">
    <source>
        <dbReference type="EMBL" id="JAP07365.1"/>
    </source>
</evidence>
<accession>A0A0V0GGN9</accession>
<organism evidence="1">
    <name type="scientific">Solanum chacoense</name>
    <name type="common">Chaco potato</name>
    <dbReference type="NCBI Taxonomy" id="4108"/>
    <lineage>
        <taxon>Eukaryota</taxon>
        <taxon>Viridiplantae</taxon>
        <taxon>Streptophyta</taxon>
        <taxon>Embryophyta</taxon>
        <taxon>Tracheophyta</taxon>
        <taxon>Spermatophyta</taxon>
        <taxon>Magnoliopsida</taxon>
        <taxon>eudicotyledons</taxon>
        <taxon>Gunneridae</taxon>
        <taxon>Pentapetalae</taxon>
        <taxon>asterids</taxon>
        <taxon>lamiids</taxon>
        <taxon>Solanales</taxon>
        <taxon>Solanaceae</taxon>
        <taxon>Solanoideae</taxon>
        <taxon>Solaneae</taxon>
        <taxon>Solanum</taxon>
    </lineage>
</organism>